<keyword evidence="1" id="KW-0472">Membrane</keyword>
<dbReference type="EMBL" id="JAPFFM010000005">
    <property type="protein sequence ID" value="KAJ6762012.1"/>
    <property type="molecule type" value="Genomic_DNA"/>
</dbReference>
<evidence type="ECO:0000256" key="1">
    <source>
        <dbReference type="SAM" id="Phobius"/>
    </source>
</evidence>
<feature type="transmembrane region" description="Helical" evidence="1">
    <location>
        <begin position="12"/>
        <end position="30"/>
    </location>
</feature>
<dbReference type="Proteomes" id="UP001151752">
    <property type="component" value="Chromosome 19"/>
</dbReference>
<organism evidence="2 3">
    <name type="scientific">Salix koriyanagi</name>
    <dbReference type="NCBI Taxonomy" id="2511006"/>
    <lineage>
        <taxon>Eukaryota</taxon>
        <taxon>Viridiplantae</taxon>
        <taxon>Streptophyta</taxon>
        <taxon>Embryophyta</taxon>
        <taxon>Tracheophyta</taxon>
        <taxon>Spermatophyta</taxon>
        <taxon>Magnoliopsida</taxon>
        <taxon>eudicotyledons</taxon>
        <taxon>Gunneridae</taxon>
        <taxon>Pentapetalae</taxon>
        <taxon>rosids</taxon>
        <taxon>fabids</taxon>
        <taxon>Malpighiales</taxon>
        <taxon>Salicaceae</taxon>
        <taxon>Saliceae</taxon>
        <taxon>Salix</taxon>
    </lineage>
</organism>
<proteinExistence type="predicted"/>
<evidence type="ECO:0000313" key="2">
    <source>
        <dbReference type="EMBL" id="KAJ6762012.1"/>
    </source>
</evidence>
<reference evidence="2" key="2">
    <citation type="journal article" date="2023" name="Int. J. Mol. Sci.">
        <title>De Novo Assembly and Annotation of 11 Diverse Shrub Willow (Salix) Genomes Reveals Novel Gene Organization in Sex-Linked Regions.</title>
        <authorList>
            <person name="Hyden B."/>
            <person name="Feng K."/>
            <person name="Yates T.B."/>
            <person name="Jawdy S."/>
            <person name="Cereghino C."/>
            <person name="Smart L.B."/>
            <person name="Muchero W."/>
        </authorList>
    </citation>
    <scope>NUCLEOTIDE SEQUENCE</scope>
    <source>
        <tissue evidence="2">Shoot tip</tissue>
    </source>
</reference>
<sequence length="278" mass="30840">MAMTIPKSSVHYTTIIFFLVIFLPSMYHQLGGEENAEVNLQDPPPPEPRHGLSCSNALPAATKASTIDKEVSRHPTTSWALRFRQSVDQICALSDDNDLLRLIGASPGFGCEADPVDLSRRASMVCVHPCANGPNPQYLPRGPYTYSMAMACFTPSGMSLPREKPLSAVATSRHLINTPWSGMPGLRWHREHSSLPDSMGLPPPQLRTRCSLLCSLGSRWPDSFGIRLMVLVTANTSLAYFRQLRRSTQPAESGSTLSLYAFDIEMEYHGRLWVVMMF</sequence>
<gene>
    <name evidence="2" type="ORF">OIU74_024647</name>
</gene>
<dbReference type="AlphaFoldDB" id="A0A9Q1A8P4"/>
<keyword evidence="1" id="KW-0812">Transmembrane</keyword>
<accession>A0A9Q1A8P4</accession>
<reference evidence="2" key="1">
    <citation type="submission" date="2022-11" db="EMBL/GenBank/DDBJ databases">
        <authorList>
            <person name="Hyden B.L."/>
            <person name="Feng K."/>
            <person name="Yates T."/>
            <person name="Jawdy S."/>
            <person name="Smart L.B."/>
            <person name="Muchero W."/>
        </authorList>
    </citation>
    <scope>NUCLEOTIDE SEQUENCE</scope>
    <source>
        <tissue evidence="2">Shoot tip</tissue>
    </source>
</reference>
<comment type="caution">
    <text evidence="2">The sequence shown here is derived from an EMBL/GenBank/DDBJ whole genome shotgun (WGS) entry which is preliminary data.</text>
</comment>
<keyword evidence="3" id="KW-1185">Reference proteome</keyword>
<evidence type="ECO:0000313" key="3">
    <source>
        <dbReference type="Proteomes" id="UP001151752"/>
    </source>
</evidence>
<name>A0A9Q1A8P4_9ROSI</name>
<keyword evidence="1" id="KW-1133">Transmembrane helix</keyword>
<protein>
    <submittedName>
        <fullName evidence="2">Uncharacterized protein</fullName>
    </submittedName>
</protein>